<accession>A0A1E3QWD3</accession>
<evidence type="ECO:0008006" key="4">
    <source>
        <dbReference type="Google" id="ProtNLM"/>
    </source>
</evidence>
<dbReference type="PANTHER" id="PTHR14534:SF3">
    <property type="entry name" value="GID COMPLEX SUBUNIT 4 HOMOLOG"/>
    <property type="match status" value="1"/>
</dbReference>
<name>A0A1E3QWD3_9ASCO</name>
<dbReference type="OrthoDB" id="62at2759"/>
<dbReference type="STRING" id="984486.A0A1E3QWD3"/>
<keyword evidence="3" id="KW-1185">Reference proteome</keyword>
<dbReference type="GO" id="GO:0045721">
    <property type="term" value="P:negative regulation of gluconeogenesis"/>
    <property type="evidence" value="ECO:0007669"/>
    <property type="project" value="TreeGrafter"/>
</dbReference>
<evidence type="ECO:0000256" key="1">
    <source>
        <dbReference type="ARBA" id="ARBA00061469"/>
    </source>
</evidence>
<dbReference type="RefSeq" id="XP_018987278.1">
    <property type="nucleotide sequence ID" value="XM_019128096.1"/>
</dbReference>
<gene>
    <name evidence="2" type="ORF">BABINDRAFT_160167</name>
</gene>
<dbReference type="EMBL" id="KV454427">
    <property type="protein sequence ID" value="ODQ81950.1"/>
    <property type="molecule type" value="Genomic_DNA"/>
</dbReference>
<dbReference type="Proteomes" id="UP000094336">
    <property type="component" value="Unassembled WGS sequence"/>
</dbReference>
<dbReference type="AlphaFoldDB" id="A0A1E3QWD3"/>
<organism evidence="2 3">
    <name type="scientific">Babjeviella inositovora NRRL Y-12698</name>
    <dbReference type="NCBI Taxonomy" id="984486"/>
    <lineage>
        <taxon>Eukaryota</taxon>
        <taxon>Fungi</taxon>
        <taxon>Dikarya</taxon>
        <taxon>Ascomycota</taxon>
        <taxon>Saccharomycotina</taxon>
        <taxon>Pichiomycetes</taxon>
        <taxon>Serinales incertae sedis</taxon>
        <taxon>Babjeviella</taxon>
    </lineage>
</organism>
<dbReference type="Pfam" id="PF09783">
    <property type="entry name" value="Vac_ImportDeg"/>
    <property type="match status" value="1"/>
</dbReference>
<evidence type="ECO:0000313" key="2">
    <source>
        <dbReference type="EMBL" id="ODQ81950.1"/>
    </source>
</evidence>
<dbReference type="GeneID" id="30145949"/>
<reference evidence="3" key="1">
    <citation type="submission" date="2016-05" db="EMBL/GenBank/DDBJ databases">
        <title>Comparative genomics of biotechnologically important yeasts.</title>
        <authorList>
            <consortium name="DOE Joint Genome Institute"/>
            <person name="Riley R."/>
            <person name="Haridas S."/>
            <person name="Wolfe K.H."/>
            <person name="Lopes M.R."/>
            <person name="Hittinger C.T."/>
            <person name="Goker M."/>
            <person name="Salamov A."/>
            <person name="Wisecaver J."/>
            <person name="Long T.M."/>
            <person name="Aerts A.L."/>
            <person name="Barry K."/>
            <person name="Choi C."/>
            <person name="Clum A."/>
            <person name="Coughlan A.Y."/>
            <person name="Deshpande S."/>
            <person name="Douglass A.P."/>
            <person name="Hanson S.J."/>
            <person name="Klenk H.-P."/>
            <person name="Labutti K."/>
            <person name="Lapidus A."/>
            <person name="Lindquist E."/>
            <person name="Lipzen A."/>
            <person name="Meier-Kolthoff J.P."/>
            <person name="Ohm R.A."/>
            <person name="Otillar R.P."/>
            <person name="Pangilinan J."/>
            <person name="Peng Y."/>
            <person name="Rokas A."/>
            <person name="Rosa C.A."/>
            <person name="Scheuner C."/>
            <person name="Sibirny A.A."/>
            <person name="Slot J.C."/>
            <person name="Stielow J.B."/>
            <person name="Sun H."/>
            <person name="Kurtzman C.P."/>
            <person name="Blackwell M."/>
            <person name="Grigoriev I.V."/>
            <person name="Jeffries T.W."/>
        </authorList>
    </citation>
    <scope>NUCLEOTIDE SEQUENCE [LARGE SCALE GENOMIC DNA]</scope>
    <source>
        <strain evidence="3">NRRL Y-12698</strain>
    </source>
</reference>
<sequence length="340" mass="38012">MPTPSATHAIHIPEVDPWKLQGIAASHDEIAPRSEMSYAATEGSSVSSSYDHSYLASLTPSISRLSLSSVLDNENTNLETKIPFLQAAAEPSTFFGQAQLHQNASWIKYQPILPDAGYMLRPARQASNTSFLKANSTFMGSQQSRQSAYEVSVLFKQVDLSQNCLSGYLSISGLTEGYPEIITYFEAEIIGCRTNEREAPVSFLTNRHEEWGSSDRVDIQHWLKFPSFMNLIQSHFDVDIDTSGESVTPEMITQLVERMSAGDIFDENIIYMRWKEKFLVPDAKITDITGASFSGFYYVCFDQRNGSISGLYFHKTTDSFQQLELSHIPDRGVGGSYVIM</sequence>
<dbReference type="GO" id="GO:0005773">
    <property type="term" value="C:vacuole"/>
    <property type="evidence" value="ECO:0007669"/>
    <property type="project" value="GOC"/>
</dbReference>
<dbReference type="GO" id="GO:0043161">
    <property type="term" value="P:proteasome-mediated ubiquitin-dependent protein catabolic process"/>
    <property type="evidence" value="ECO:0007669"/>
    <property type="project" value="TreeGrafter"/>
</dbReference>
<dbReference type="InterPro" id="IPR018618">
    <property type="entry name" value="GID4/10-like"/>
</dbReference>
<proteinExistence type="inferred from homology"/>
<dbReference type="GO" id="GO:0006623">
    <property type="term" value="P:protein targeting to vacuole"/>
    <property type="evidence" value="ECO:0007669"/>
    <property type="project" value="TreeGrafter"/>
</dbReference>
<dbReference type="PANTHER" id="PTHR14534">
    <property type="entry name" value="VACUOLAR IMPORT AND DEGRADATION PROTEIN 24"/>
    <property type="match status" value="1"/>
</dbReference>
<protein>
    <recommendedName>
        <fullName evidence="4">Glucose-induced degradation protein 4</fullName>
    </recommendedName>
</protein>
<evidence type="ECO:0000313" key="3">
    <source>
        <dbReference type="Proteomes" id="UP000094336"/>
    </source>
</evidence>
<dbReference type="GO" id="GO:0007039">
    <property type="term" value="P:protein catabolic process in the vacuole"/>
    <property type="evidence" value="ECO:0007669"/>
    <property type="project" value="TreeGrafter"/>
</dbReference>
<comment type="similarity">
    <text evidence="1">Belongs to the GID4/VID24 family.</text>
</comment>
<dbReference type="GO" id="GO:0034657">
    <property type="term" value="C:GID complex"/>
    <property type="evidence" value="ECO:0007669"/>
    <property type="project" value="TreeGrafter"/>
</dbReference>